<name>F6D4J6_METPW</name>
<dbReference type="RefSeq" id="WP_013826735.1">
    <property type="nucleotide sequence ID" value="NC_015574.1"/>
</dbReference>
<evidence type="ECO:0000313" key="1">
    <source>
        <dbReference type="EMBL" id="AEG19236.1"/>
    </source>
</evidence>
<dbReference type="PROSITE" id="PS51257">
    <property type="entry name" value="PROKAR_LIPOPROTEIN"/>
    <property type="match status" value="1"/>
</dbReference>
<dbReference type="HOGENOM" id="CLU_2712886_0_0_2"/>
<organism evidence="1 2">
    <name type="scientific">Methanobacterium paludis (strain DSM 25820 / JCM 18151 / SWAN1)</name>
    <dbReference type="NCBI Taxonomy" id="868131"/>
    <lineage>
        <taxon>Archaea</taxon>
        <taxon>Methanobacteriati</taxon>
        <taxon>Methanobacteriota</taxon>
        <taxon>Methanomada group</taxon>
        <taxon>Methanobacteria</taxon>
        <taxon>Methanobacteriales</taxon>
        <taxon>Methanobacteriaceae</taxon>
        <taxon>Methanobacterium</taxon>
    </lineage>
</organism>
<dbReference type="EMBL" id="CP002772">
    <property type="protein sequence ID" value="AEG19236.1"/>
    <property type="molecule type" value="Genomic_DNA"/>
</dbReference>
<dbReference type="AlphaFoldDB" id="F6D4J6"/>
<gene>
    <name evidence="1" type="ordered locus">MSWAN_2228</name>
</gene>
<dbReference type="KEGG" id="mew:MSWAN_2228"/>
<dbReference type="Proteomes" id="UP000009231">
    <property type="component" value="Chromosome"/>
</dbReference>
<sequence length="72" mass="7475">MNKTVIILALLLVLGTVFIAGCTTTTQNNTSGMGQNKSPTTAGYSIGQIVNIESGNSEIVSIASETVQMEDP</sequence>
<accession>F6D4J6</accession>
<reference evidence="1 2" key="1">
    <citation type="journal article" date="2014" name="Int. J. Syst. Evol. Microbiol.">
        <title>Methanobacterium paludis sp. nov. and a novel strain of Methanobacterium lacus isolated from northern peatlands.</title>
        <authorList>
            <person name="Cadillo-Quiroz H."/>
            <person name="Brauer S.L."/>
            <person name="Goodson N."/>
            <person name="Yavitt J.B."/>
            <person name="Zinder S.H."/>
        </authorList>
    </citation>
    <scope>NUCLEOTIDE SEQUENCE [LARGE SCALE GENOMIC DNA]</scope>
    <source>
        <strain evidence="2">DSM 25820 / JCM 18151 / SWAN1</strain>
    </source>
</reference>
<keyword evidence="2" id="KW-1185">Reference proteome</keyword>
<proteinExistence type="predicted"/>
<evidence type="ECO:0000313" key="2">
    <source>
        <dbReference type="Proteomes" id="UP000009231"/>
    </source>
</evidence>
<dbReference type="GeneID" id="10669753"/>
<protein>
    <submittedName>
        <fullName evidence="1">Uncharacterized protein</fullName>
    </submittedName>
</protein>